<gene>
    <name evidence="4" type="ORF">LCOR_04599.1</name>
</gene>
<dbReference type="Proteomes" id="UP000027586">
    <property type="component" value="Unassembled WGS sequence"/>
</dbReference>
<keyword evidence="5" id="KW-1185">Reference proteome</keyword>
<dbReference type="GO" id="GO:0004672">
    <property type="term" value="F:protein kinase activity"/>
    <property type="evidence" value="ECO:0007669"/>
    <property type="project" value="InterPro"/>
</dbReference>
<feature type="domain" description="Protein kinase" evidence="3">
    <location>
        <begin position="49"/>
        <end position="296"/>
    </location>
</feature>
<reference evidence="4" key="1">
    <citation type="submission" date="2013-08" db="EMBL/GenBank/DDBJ databases">
        <title>Gene expansion shapes genome architecture in the human pathogen Lichtheimia corymbifera: an evolutionary genomics analysis in the ancient terrestrial Mucorales (Mucoromycotina).</title>
        <authorList>
            <person name="Schwartze V.U."/>
            <person name="Winter S."/>
            <person name="Shelest E."/>
            <person name="Marcet-Houben M."/>
            <person name="Horn F."/>
            <person name="Wehner S."/>
            <person name="Hoffmann K."/>
            <person name="Riege K."/>
            <person name="Sammeth M."/>
            <person name="Nowrousian M."/>
            <person name="Valiante V."/>
            <person name="Linde J."/>
            <person name="Jacobsen I.D."/>
            <person name="Marz M."/>
            <person name="Brakhage A.A."/>
            <person name="Gabaldon T."/>
            <person name="Bocker S."/>
            <person name="Voigt K."/>
        </authorList>
    </citation>
    <scope>NUCLEOTIDE SEQUENCE [LARGE SCALE GENOMIC DNA]</scope>
    <source>
        <strain evidence="4">FSU 9682</strain>
    </source>
</reference>
<organism evidence="4 5">
    <name type="scientific">Lichtheimia corymbifera JMRC:FSU:9682</name>
    <dbReference type="NCBI Taxonomy" id="1263082"/>
    <lineage>
        <taxon>Eukaryota</taxon>
        <taxon>Fungi</taxon>
        <taxon>Fungi incertae sedis</taxon>
        <taxon>Mucoromycota</taxon>
        <taxon>Mucoromycotina</taxon>
        <taxon>Mucoromycetes</taxon>
        <taxon>Mucorales</taxon>
        <taxon>Lichtheimiaceae</taxon>
        <taxon>Lichtheimia</taxon>
    </lineage>
</organism>
<evidence type="ECO:0000259" key="3">
    <source>
        <dbReference type="PROSITE" id="PS50011"/>
    </source>
</evidence>
<dbReference type="FunFam" id="1.10.510.10:FF:000571">
    <property type="entry name" value="Maternal embryonic leucine zipper kinase"/>
    <property type="match status" value="1"/>
</dbReference>
<keyword evidence="4" id="KW-0418">Kinase</keyword>
<protein>
    <submittedName>
        <fullName evidence="4">Camk camk1 protein kinase</fullName>
    </submittedName>
</protein>
<evidence type="ECO:0000256" key="2">
    <source>
        <dbReference type="ARBA" id="ARBA00022840"/>
    </source>
</evidence>
<keyword evidence="2" id="KW-0067">ATP-binding</keyword>
<evidence type="ECO:0000313" key="5">
    <source>
        <dbReference type="Proteomes" id="UP000027586"/>
    </source>
</evidence>
<sequence length="305" mass="34280">MGLFSALNTLAHGAQPDSYIRKKSYQFEKELGKYKVFPVCVLLYACVRLHHKLHPGRGSFGYVKQATRLDDGLQLAIKVIPKRLVKGHFDLVLSEVNVLKDLSHPNIIRLYETFESRATGGELFERLLEFGKIAEKDAIGIVRSVLHGLQYLHSKNIAHRDIKPENLLFKDKSPNAELVICDFGIAKKLTDPPSSVLDTLCGSPLYVAPEVLERKANGCPVDIWAMGLCGYQPFQGGKDQKDQKELNAQITNAKYEFHERYWKNISQDAKDFIQQLLSLDPSKRPTATEALKHPWLAGDVDAVPS</sequence>
<dbReference type="SUPFAM" id="SSF56112">
    <property type="entry name" value="Protein kinase-like (PK-like)"/>
    <property type="match status" value="1"/>
</dbReference>
<evidence type="ECO:0000313" key="4">
    <source>
        <dbReference type="EMBL" id="CDH53221.1"/>
    </source>
</evidence>
<keyword evidence="4" id="KW-0808">Transferase</keyword>
<dbReference type="PROSITE" id="PS00108">
    <property type="entry name" value="PROTEIN_KINASE_ST"/>
    <property type="match status" value="1"/>
</dbReference>
<dbReference type="VEuPathDB" id="FungiDB:LCOR_04599.1"/>
<dbReference type="Gene3D" id="1.10.510.10">
    <property type="entry name" value="Transferase(Phosphotransferase) domain 1"/>
    <property type="match status" value="1"/>
</dbReference>
<evidence type="ECO:0000256" key="1">
    <source>
        <dbReference type="ARBA" id="ARBA00022741"/>
    </source>
</evidence>
<dbReference type="SMART" id="SM00220">
    <property type="entry name" value="S_TKc"/>
    <property type="match status" value="1"/>
</dbReference>
<dbReference type="CDD" id="cd05117">
    <property type="entry name" value="STKc_CAMK"/>
    <property type="match status" value="1"/>
</dbReference>
<keyword evidence="1" id="KW-0547">Nucleotide-binding</keyword>
<dbReference type="PANTHER" id="PTHR24347">
    <property type="entry name" value="SERINE/THREONINE-PROTEIN KINASE"/>
    <property type="match status" value="1"/>
</dbReference>
<dbReference type="InterPro" id="IPR008271">
    <property type="entry name" value="Ser/Thr_kinase_AS"/>
</dbReference>
<proteinExistence type="predicted"/>
<dbReference type="InterPro" id="IPR011009">
    <property type="entry name" value="Kinase-like_dom_sf"/>
</dbReference>
<dbReference type="STRING" id="1263082.A0A068RW77"/>
<dbReference type="PROSITE" id="PS50011">
    <property type="entry name" value="PROTEIN_KINASE_DOM"/>
    <property type="match status" value="1"/>
</dbReference>
<dbReference type="Pfam" id="PF00069">
    <property type="entry name" value="Pkinase"/>
    <property type="match status" value="1"/>
</dbReference>
<dbReference type="InterPro" id="IPR000719">
    <property type="entry name" value="Prot_kinase_dom"/>
</dbReference>
<comment type="caution">
    <text evidence="4">The sequence shown here is derived from an EMBL/GenBank/DDBJ whole genome shotgun (WGS) entry which is preliminary data.</text>
</comment>
<accession>A0A068RW77</accession>
<dbReference type="AlphaFoldDB" id="A0A068RW77"/>
<dbReference type="GO" id="GO:0005524">
    <property type="term" value="F:ATP binding"/>
    <property type="evidence" value="ECO:0007669"/>
    <property type="project" value="UniProtKB-KW"/>
</dbReference>
<dbReference type="OrthoDB" id="40902at2759"/>
<name>A0A068RW77_9FUNG</name>
<dbReference type="EMBL" id="CBTN010000016">
    <property type="protein sequence ID" value="CDH53221.1"/>
    <property type="molecule type" value="Genomic_DNA"/>
</dbReference>
<dbReference type="Gene3D" id="3.30.200.20">
    <property type="entry name" value="Phosphorylase Kinase, domain 1"/>
    <property type="match status" value="1"/>
</dbReference>